<evidence type="ECO:0000259" key="3">
    <source>
        <dbReference type="PROSITE" id="PS50937"/>
    </source>
</evidence>
<dbReference type="InterPro" id="IPR009061">
    <property type="entry name" value="DNA-bd_dom_put_sf"/>
</dbReference>
<evidence type="ECO:0000313" key="5">
    <source>
        <dbReference type="Proteomes" id="UP000295371"/>
    </source>
</evidence>
<evidence type="ECO:0000256" key="2">
    <source>
        <dbReference type="SAM" id="MobiDB-lite"/>
    </source>
</evidence>
<feature type="compositionally biased region" description="Basic and acidic residues" evidence="2">
    <location>
        <begin position="370"/>
        <end position="385"/>
    </location>
</feature>
<accession>A0A4R7J5A7</accession>
<dbReference type="InterPro" id="IPR000551">
    <property type="entry name" value="MerR-type_HTH_dom"/>
</dbReference>
<dbReference type="GO" id="GO:0003677">
    <property type="term" value="F:DNA binding"/>
    <property type="evidence" value="ECO:0007669"/>
    <property type="project" value="UniProtKB-KW"/>
</dbReference>
<comment type="caution">
    <text evidence="4">The sequence shown here is derived from an EMBL/GenBank/DDBJ whole genome shotgun (WGS) entry which is preliminary data.</text>
</comment>
<name>A0A4R7J5A7_9ACTN</name>
<dbReference type="PANTHER" id="PTHR30204:SF90">
    <property type="entry name" value="HTH-TYPE TRANSCRIPTIONAL ACTIVATOR MTA"/>
    <property type="match status" value="1"/>
</dbReference>
<evidence type="ECO:0000256" key="1">
    <source>
        <dbReference type="ARBA" id="ARBA00023125"/>
    </source>
</evidence>
<keyword evidence="1 4" id="KW-0238">DNA-binding</keyword>
<evidence type="ECO:0000313" key="4">
    <source>
        <dbReference type="EMBL" id="TDT32531.1"/>
    </source>
</evidence>
<dbReference type="Gene3D" id="1.25.10.10">
    <property type="entry name" value="Leucine-rich Repeat Variant"/>
    <property type="match status" value="3"/>
</dbReference>
<dbReference type="PROSITE" id="PS00552">
    <property type="entry name" value="HTH_MERR_1"/>
    <property type="match status" value="1"/>
</dbReference>
<dbReference type="RefSeq" id="WP_133753158.1">
    <property type="nucleotide sequence ID" value="NZ_CP171129.1"/>
</dbReference>
<dbReference type="PRINTS" id="PR00040">
    <property type="entry name" value="HTHMERR"/>
</dbReference>
<dbReference type="InterPro" id="IPR004155">
    <property type="entry name" value="PBS_lyase_HEAT"/>
</dbReference>
<dbReference type="GO" id="GO:0003700">
    <property type="term" value="F:DNA-binding transcription factor activity"/>
    <property type="evidence" value="ECO:0007669"/>
    <property type="project" value="InterPro"/>
</dbReference>
<dbReference type="Pfam" id="PF13411">
    <property type="entry name" value="MerR_1"/>
    <property type="match status" value="1"/>
</dbReference>
<keyword evidence="5" id="KW-1185">Reference proteome</keyword>
<dbReference type="SMART" id="SM00567">
    <property type="entry name" value="EZ_HEAT"/>
    <property type="match status" value="5"/>
</dbReference>
<feature type="domain" description="HTH merR-type" evidence="3">
    <location>
        <begin position="6"/>
        <end position="75"/>
    </location>
</feature>
<dbReference type="Proteomes" id="UP000295371">
    <property type="component" value="Unassembled WGS sequence"/>
</dbReference>
<dbReference type="Gene3D" id="1.10.1660.10">
    <property type="match status" value="1"/>
</dbReference>
<feature type="region of interest" description="Disordered" evidence="2">
    <location>
        <begin position="350"/>
        <end position="385"/>
    </location>
</feature>
<dbReference type="AlphaFoldDB" id="A0A4R7J5A7"/>
<dbReference type="SUPFAM" id="SSF46955">
    <property type="entry name" value="Putative DNA-binding domain"/>
    <property type="match status" value="1"/>
</dbReference>
<gene>
    <name evidence="4" type="ORF">CLV29_0110</name>
</gene>
<dbReference type="InterPro" id="IPR047057">
    <property type="entry name" value="MerR_fam"/>
</dbReference>
<proteinExistence type="predicted"/>
<dbReference type="PROSITE" id="PS50937">
    <property type="entry name" value="HTH_MERR_2"/>
    <property type="match status" value="1"/>
</dbReference>
<dbReference type="OrthoDB" id="9809391at2"/>
<reference evidence="4 5" key="1">
    <citation type="submission" date="2019-03" db="EMBL/GenBank/DDBJ databases">
        <title>Genomic Encyclopedia of Archaeal and Bacterial Type Strains, Phase II (KMG-II): from individual species to whole genera.</title>
        <authorList>
            <person name="Goeker M."/>
        </authorList>
    </citation>
    <scope>NUCLEOTIDE SEQUENCE [LARGE SCALE GENOMIC DNA]</scope>
    <source>
        <strain evidence="4 5">DSM 24323</strain>
    </source>
</reference>
<organism evidence="4 5">
    <name type="scientific">Naumannella halotolerans</name>
    <dbReference type="NCBI Taxonomy" id="993414"/>
    <lineage>
        <taxon>Bacteria</taxon>
        <taxon>Bacillati</taxon>
        <taxon>Actinomycetota</taxon>
        <taxon>Actinomycetes</taxon>
        <taxon>Propionibacteriales</taxon>
        <taxon>Propionibacteriaceae</taxon>
        <taxon>Naumannella</taxon>
    </lineage>
</organism>
<dbReference type="InterPro" id="IPR016024">
    <property type="entry name" value="ARM-type_fold"/>
</dbReference>
<dbReference type="Pfam" id="PF13646">
    <property type="entry name" value="HEAT_2"/>
    <property type="match status" value="2"/>
</dbReference>
<sequence length="385" mass="41160">MVGPEPLRIGEVARRSGLSVRALRHYDDLGLLVPSERTWGDHRLYSAEDLRRLLSIQNLKSIGLSLPEIQAALDEPGFSAAEALTEHLHAVDEQITRLQALRQRLTELQGTADKNWSQVLDTIELSERLNRAEVHQRISAALDTHLPEDVPVLAQHLVSDPDPGVREVLSWALAQHPERALPELVARIDDHDPAVRRQVAHTLGKLAGPQVVPGLQQLFADADPQVVASAAFGLGRTGDQRALDTLVDALGAEPAEVISTAIADFGPPALEPVAQRLSDPDPGVRERAAEILGLIGDPAAAAPLSTAAGDAQLQVRFAAVLALGQLPGTQAMAAIERAARSGDDQLRLLAGRLLADRQPPHDSTGGAGRTADRAPRARSDDDPTP</sequence>
<dbReference type="SMART" id="SM00422">
    <property type="entry name" value="HTH_MERR"/>
    <property type="match status" value="1"/>
</dbReference>
<dbReference type="CDD" id="cd01106">
    <property type="entry name" value="HTH_TipAL-Mta"/>
    <property type="match status" value="1"/>
</dbReference>
<dbReference type="SUPFAM" id="SSF48371">
    <property type="entry name" value="ARM repeat"/>
    <property type="match status" value="1"/>
</dbReference>
<dbReference type="PANTHER" id="PTHR30204">
    <property type="entry name" value="REDOX-CYCLING DRUG-SENSING TRANSCRIPTIONAL ACTIVATOR SOXR"/>
    <property type="match status" value="1"/>
</dbReference>
<dbReference type="EMBL" id="SOAW01000001">
    <property type="protein sequence ID" value="TDT32531.1"/>
    <property type="molecule type" value="Genomic_DNA"/>
</dbReference>
<dbReference type="InterPro" id="IPR011989">
    <property type="entry name" value="ARM-like"/>
</dbReference>
<protein>
    <submittedName>
        <fullName evidence="4">DNA-binding transcriptional MerR regulator</fullName>
    </submittedName>
</protein>